<evidence type="ECO:0000256" key="5">
    <source>
        <dbReference type="PIRSR" id="PIRSR001221-1"/>
    </source>
</evidence>
<dbReference type="PANTHER" id="PTHR46072">
    <property type="entry name" value="AMIDASE-RELATED-RELATED"/>
    <property type="match status" value="1"/>
</dbReference>
<name>A0A1V6TQ03_9EURO</name>
<dbReference type="PIRSF" id="PIRSF001221">
    <property type="entry name" value="Amidase_fungi"/>
    <property type="match status" value="1"/>
</dbReference>
<keyword evidence="4" id="KW-0378">Hydrolase</keyword>
<feature type="binding site" evidence="6">
    <location>
        <begin position="225"/>
        <end position="228"/>
    </location>
    <ligand>
        <name>substrate</name>
    </ligand>
</feature>
<evidence type="ECO:0000256" key="3">
    <source>
        <dbReference type="ARBA" id="ARBA00012922"/>
    </source>
</evidence>
<dbReference type="OrthoDB" id="6428749at2759"/>
<dbReference type="Pfam" id="PF01425">
    <property type="entry name" value="Amidase"/>
    <property type="match status" value="1"/>
</dbReference>
<feature type="binding site" evidence="6">
    <location>
        <position position="178"/>
    </location>
    <ligand>
        <name>substrate</name>
    </ligand>
</feature>
<dbReference type="InterPro" id="IPR036928">
    <property type="entry name" value="AS_sf"/>
</dbReference>
<dbReference type="Gene3D" id="3.90.1300.10">
    <property type="entry name" value="Amidase signature (AS) domain"/>
    <property type="match status" value="1"/>
</dbReference>
<evidence type="ECO:0000256" key="2">
    <source>
        <dbReference type="ARBA" id="ARBA00009199"/>
    </source>
</evidence>
<dbReference type="Proteomes" id="UP000191285">
    <property type="component" value="Unassembled WGS sequence"/>
</dbReference>
<feature type="active site" description="Charge relay system" evidence="5">
    <location>
        <position position="129"/>
    </location>
</feature>
<gene>
    <name evidence="8" type="ORF">PENSTE_c003G01069</name>
</gene>
<dbReference type="GO" id="GO:0004040">
    <property type="term" value="F:amidase activity"/>
    <property type="evidence" value="ECO:0007669"/>
    <property type="project" value="UniProtKB-EC"/>
</dbReference>
<dbReference type="SUPFAM" id="SSF75304">
    <property type="entry name" value="Amidase signature (AS) enzymes"/>
    <property type="match status" value="1"/>
</dbReference>
<dbReference type="STRING" id="303698.A0A1V6TQ03"/>
<dbReference type="PANTHER" id="PTHR46072:SF9">
    <property type="entry name" value="ACETAMIDASE"/>
    <property type="match status" value="1"/>
</dbReference>
<accession>A0A1V6TQ03</accession>
<evidence type="ECO:0000259" key="7">
    <source>
        <dbReference type="Pfam" id="PF01425"/>
    </source>
</evidence>
<dbReference type="PROSITE" id="PS00571">
    <property type="entry name" value="AMIDASES"/>
    <property type="match status" value="1"/>
</dbReference>
<dbReference type="EMBL" id="MLKD01000003">
    <property type="protein sequence ID" value="OQE28437.1"/>
    <property type="molecule type" value="Genomic_DNA"/>
</dbReference>
<reference evidence="9" key="1">
    <citation type="journal article" date="2017" name="Nat. Microbiol.">
        <title>Global analysis of biosynthetic gene clusters reveals vast potential of secondary metabolite production in Penicillium species.</title>
        <authorList>
            <person name="Nielsen J.C."/>
            <person name="Grijseels S."/>
            <person name="Prigent S."/>
            <person name="Ji B."/>
            <person name="Dainat J."/>
            <person name="Nielsen K.F."/>
            <person name="Frisvad J.C."/>
            <person name="Workman M."/>
            <person name="Nielsen J."/>
        </authorList>
    </citation>
    <scope>NUCLEOTIDE SEQUENCE [LARGE SCALE GENOMIC DNA]</scope>
    <source>
        <strain evidence="9">IBT 24891</strain>
    </source>
</reference>
<dbReference type="InterPro" id="IPR020556">
    <property type="entry name" value="Amidase_CS"/>
</dbReference>
<comment type="similarity">
    <text evidence="2">Belongs to the amidase family.</text>
</comment>
<protein>
    <recommendedName>
        <fullName evidence="3">amidase</fullName>
        <ecNumber evidence="3">3.5.1.4</ecNumber>
    </recommendedName>
</protein>
<sequence>MTSTWEEKAADKRARINDSIPKEWRIQKLPTEDSVLEYPAKSGILSNEELSITQSSASDLVKKLAHGELKSVEVTVAFCKRAALAHQLLNCCLEFFPELAIAQAKELDEYFEVHKKPVGPLHGLPISLKDQLRVKGLETSMGYVAWLGKYDTTESTLVTLLRKAGAIFYTKTSVPQTLMVCETVNNIIGRTVNPRNKNWSCGGSSGGEGAMIGFRGGLIGVGTDIGGSIRVPSAFNFLYGIRPSHGRLPYAKMANSMEGQETVHSVVGPMAHSAADLKLFLTSVLGEEPWKYDSKVVPLPWRQSEEEVIKSKLSSGLTLGYYSCDGVVLPHPPVTRGVEMVVSTLKKHGHQVLPWLPYKHDFGHDLIGDIYASDGSTDVLKSINASGEPSIPNIKDLLNPDKGKIDMNQLWDVHLKKWNYQSEYLDKWREFEENHGRELDAIIAPITPTAAIRHNQFRYYGYASVINLLDFTSVVVPVTFADKSVDLKRSDHRQLSELDATVQAEYDPEVYHGAPVAVQVIGRRLSEERTLAIAEEIGRLLGNIQTL</sequence>
<organism evidence="8 9">
    <name type="scientific">Penicillium steckii</name>
    <dbReference type="NCBI Taxonomy" id="303698"/>
    <lineage>
        <taxon>Eukaryota</taxon>
        <taxon>Fungi</taxon>
        <taxon>Dikarya</taxon>
        <taxon>Ascomycota</taxon>
        <taxon>Pezizomycotina</taxon>
        <taxon>Eurotiomycetes</taxon>
        <taxon>Eurotiomycetidae</taxon>
        <taxon>Eurotiales</taxon>
        <taxon>Aspergillaceae</taxon>
        <taxon>Penicillium</taxon>
    </lineage>
</organism>
<evidence type="ECO:0000313" key="8">
    <source>
        <dbReference type="EMBL" id="OQE28437.1"/>
    </source>
</evidence>
<evidence type="ECO:0000256" key="6">
    <source>
        <dbReference type="PIRSR" id="PIRSR001221-2"/>
    </source>
</evidence>
<dbReference type="EC" id="3.5.1.4" evidence="3"/>
<feature type="domain" description="Amidase" evidence="7">
    <location>
        <begin position="73"/>
        <end position="531"/>
    </location>
</feature>
<keyword evidence="9" id="KW-1185">Reference proteome</keyword>
<comment type="catalytic activity">
    <reaction evidence="1">
        <text>a monocarboxylic acid amide + H2O = a monocarboxylate + NH4(+)</text>
        <dbReference type="Rhea" id="RHEA:12020"/>
        <dbReference type="ChEBI" id="CHEBI:15377"/>
        <dbReference type="ChEBI" id="CHEBI:28938"/>
        <dbReference type="ChEBI" id="CHEBI:35757"/>
        <dbReference type="ChEBI" id="CHEBI:83628"/>
        <dbReference type="EC" id="3.5.1.4"/>
    </reaction>
</comment>
<feature type="active site" description="Charge relay system" evidence="5">
    <location>
        <position position="204"/>
    </location>
</feature>
<dbReference type="InterPro" id="IPR023631">
    <property type="entry name" value="Amidase_dom"/>
</dbReference>
<proteinExistence type="inferred from homology"/>
<evidence type="ECO:0000256" key="4">
    <source>
        <dbReference type="ARBA" id="ARBA00022801"/>
    </source>
</evidence>
<evidence type="ECO:0000313" key="9">
    <source>
        <dbReference type="Proteomes" id="UP000191285"/>
    </source>
</evidence>
<feature type="active site" description="Acyl-ester intermediate" evidence="5">
    <location>
        <position position="228"/>
    </location>
</feature>
<dbReference type="AlphaFoldDB" id="A0A1V6TQ03"/>
<feature type="binding site" evidence="6">
    <location>
        <position position="204"/>
    </location>
    <ligand>
        <name>substrate</name>
    </ligand>
</feature>
<evidence type="ECO:0000256" key="1">
    <source>
        <dbReference type="ARBA" id="ARBA00001311"/>
    </source>
</evidence>
<comment type="caution">
    <text evidence="8">The sequence shown here is derived from an EMBL/GenBank/DDBJ whole genome shotgun (WGS) entry which is preliminary data.</text>
</comment>